<dbReference type="GO" id="GO:0050071">
    <property type="term" value="F:phosphatidylglycerol lysyltransferase activity"/>
    <property type="evidence" value="ECO:0007669"/>
    <property type="project" value="UniProtKB-EC"/>
</dbReference>
<dbReference type="RefSeq" id="WP_188774839.1">
    <property type="nucleotide sequence ID" value="NZ_BMMB01000003.1"/>
</dbReference>
<keyword evidence="9 14" id="KW-0443">Lipid metabolism</keyword>
<keyword evidence="7 14" id="KW-0812">Transmembrane</keyword>
<evidence type="ECO:0000313" key="17">
    <source>
        <dbReference type="Proteomes" id="UP001185028"/>
    </source>
</evidence>
<dbReference type="InterPro" id="IPR022791">
    <property type="entry name" value="L-PG_synthase/AglD"/>
</dbReference>
<feature type="transmembrane region" description="Helical" evidence="14">
    <location>
        <begin position="137"/>
        <end position="162"/>
    </location>
</feature>
<evidence type="ECO:0000256" key="2">
    <source>
        <dbReference type="ARBA" id="ARBA00008627"/>
    </source>
</evidence>
<feature type="transmembrane region" description="Helical" evidence="14">
    <location>
        <begin position="448"/>
        <end position="465"/>
    </location>
</feature>
<dbReference type="EMBL" id="JAVDQH010000001">
    <property type="protein sequence ID" value="MDR6242379.1"/>
    <property type="molecule type" value="Genomic_DNA"/>
</dbReference>
<evidence type="ECO:0000256" key="8">
    <source>
        <dbReference type="ARBA" id="ARBA00022989"/>
    </source>
</evidence>
<evidence type="ECO:0000256" key="7">
    <source>
        <dbReference type="ARBA" id="ARBA00022692"/>
    </source>
</evidence>
<comment type="function">
    <text evidence="14">Catalyzes the transfer of a lysyl group from L-lysyl-tRNA(Lys) to membrane-bound phosphatidylglycerol (PG), which produces lysylphosphatidylglycerol (LPG), a major component of the bacterial membrane with a positive net charge. LPG synthesis contributes to bacterial virulence as it is involved in the resistance mechanism against cationic antimicrobial peptides (CAMP) produces by the host's immune system (defensins, cathelicidins) and by the competing microorganisms.</text>
</comment>
<dbReference type="NCBIfam" id="NF033480">
    <property type="entry name" value="bifunc_MprF"/>
    <property type="match status" value="1"/>
</dbReference>
<comment type="similarity">
    <text evidence="2 14">Belongs to the LPG synthase family.</text>
</comment>
<keyword evidence="6 14" id="KW-0808">Transferase</keyword>
<feature type="transmembrane region" description="Helical" evidence="14">
    <location>
        <begin position="20"/>
        <end position="39"/>
    </location>
</feature>
<evidence type="ECO:0000256" key="1">
    <source>
        <dbReference type="ARBA" id="ARBA00004651"/>
    </source>
</evidence>
<feature type="transmembrane region" description="Helical" evidence="14">
    <location>
        <begin position="174"/>
        <end position="192"/>
    </location>
</feature>
<evidence type="ECO:0000256" key="10">
    <source>
        <dbReference type="ARBA" id="ARBA00023136"/>
    </source>
</evidence>
<comment type="caution">
    <text evidence="16">The sequence shown here is derived from an EMBL/GenBank/DDBJ whole genome shotgun (WGS) entry which is preliminary data.</text>
</comment>
<comment type="subcellular location">
    <subcellularLocation>
        <location evidence="1 14">Cell membrane</location>
        <topology evidence="1 14">Multi-pass membrane protein</topology>
    </subcellularLocation>
</comment>
<dbReference type="SUPFAM" id="SSF55729">
    <property type="entry name" value="Acyl-CoA N-acyltransferases (Nat)"/>
    <property type="match status" value="1"/>
</dbReference>
<evidence type="ECO:0000256" key="5">
    <source>
        <dbReference type="ARBA" id="ARBA00022475"/>
    </source>
</evidence>
<evidence type="ECO:0000256" key="3">
    <source>
        <dbReference type="ARBA" id="ARBA00012014"/>
    </source>
</evidence>
<comment type="catalytic activity">
    <reaction evidence="13 14">
        <text>L-lysyl-tRNA(Lys) + a 1,2-diacyl-sn-glycero-3-phospho-(1'-sn-glycerol) = a 1,2-diacyl-sn-glycero-3-phospho-1'-(3'-O-L-lysyl)-sn-glycerol + tRNA(Lys)</text>
        <dbReference type="Rhea" id="RHEA:10668"/>
        <dbReference type="Rhea" id="RHEA-COMP:9696"/>
        <dbReference type="Rhea" id="RHEA-COMP:9697"/>
        <dbReference type="ChEBI" id="CHEBI:64716"/>
        <dbReference type="ChEBI" id="CHEBI:75792"/>
        <dbReference type="ChEBI" id="CHEBI:78442"/>
        <dbReference type="ChEBI" id="CHEBI:78529"/>
        <dbReference type="EC" id="2.3.2.3"/>
    </reaction>
</comment>
<dbReference type="Pfam" id="PF03706">
    <property type="entry name" value="LPG_synthase_TM"/>
    <property type="match status" value="1"/>
</dbReference>
<evidence type="ECO:0000256" key="11">
    <source>
        <dbReference type="ARBA" id="ARBA00023251"/>
    </source>
</evidence>
<evidence type="ECO:0000256" key="4">
    <source>
        <dbReference type="ARBA" id="ARBA00021546"/>
    </source>
</evidence>
<evidence type="ECO:0000256" key="13">
    <source>
        <dbReference type="ARBA" id="ARBA00047540"/>
    </source>
</evidence>
<evidence type="ECO:0000259" key="15">
    <source>
        <dbReference type="Pfam" id="PF09924"/>
    </source>
</evidence>
<evidence type="ECO:0000313" key="16">
    <source>
        <dbReference type="EMBL" id="MDR6242379.1"/>
    </source>
</evidence>
<keyword evidence="10 14" id="KW-0472">Membrane</keyword>
<dbReference type="EC" id="2.3.2.3" evidence="3 14"/>
<evidence type="ECO:0000256" key="12">
    <source>
        <dbReference type="ARBA" id="ARBA00031899"/>
    </source>
</evidence>
<feature type="transmembrane region" description="Helical" evidence="14">
    <location>
        <begin position="362"/>
        <end position="380"/>
    </location>
</feature>
<dbReference type="InterPro" id="IPR051211">
    <property type="entry name" value="PG_lysyltransferase"/>
</dbReference>
<feature type="transmembrane region" description="Helical" evidence="14">
    <location>
        <begin position="213"/>
        <end position="236"/>
    </location>
</feature>
<dbReference type="PANTHER" id="PTHR34697">
    <property type="entry name" value="PHOSPHATIDYLGLYCEROL LYSYLTRANSFERASE"/>
    <property type="match status" value="1"/>
</dbReference>
<keyword evidence="5" id="KW-1003">Cell membrane</keyword>
<accession>A0ABU1IT02</accession>
<dbReference type="Pfam" id="PF09924">
    <property type="entry name" value="LPG_synthase_C"/>
    <property type="match status" value="1"/>
</dbReference>
<keyword evidence="8 14" id="KW-1133">Transmembrane helix</keyword>
<keyword evidence="16" id="KW-0012">Acyltransferase</keyword>
<evidence type="ECO:0000256" key="14">
    <source>
        <dbReference type="RuleBase" id="RU363042"/>
    </source>
</evidence>
<feature type="transmembrane region" description="Helical" evidence="14">
    <location>
        <begin position="298"/>
        <end position="316"/>
    </location>
</feature>
<reference evidence="16 17" key="1">
    <citation type="submission" date="2023-07" db="EMBL/GenBank/DDBJ databases">
        <title>Genomic Encyclopedia of Type Strains, Phase IV (KMG-IV): sequencing the most valuable type-strain genomes for metagenomic binning, comparative biology and taxonomic classification.</title>
        <authorList>
            <person name="Goeker M."/>
        </authorList>
    </citation>
    <scope>NUCLEOTIDE SEQUENCE [LARGE SCALE GENOMIC DNA]</scope>
    <source>
        <strain evidence="16 17">DSM 22170</strain>
    </source>
</reference>
<keyword evidence="11 14" id="KW-0046">Antibiotic resistance</keyword>
<feature type="transmembrane region" description="Helical" evidence="14">
    <location>
        <begin position="100"/>
        <end position="125"/>
    </location>
</feature>
<gene>
    <name evidence="14" type="primary">mprF</name>
    <name evidence="16" type="ORF">JOC58_000263</name>
</gene>
<proteinExistence type="inferred from homology"/>
<organism evidence="16 17">
    <name type="scientific">Paenibacillus hunanensis</name>
    <dbReference type="NCBI Taxonomy" id="539262"/>
    <lineage>
        <taxon>Bacteria</taxon>
        <taxon>Bacillati</taxon>
        <taxon>Bacillota</taxon>
        <taxon>Bacilli</taxon>
        <taxon>Bacillales</taxon>
        <taxon>Paenibacillaceae</taxon>
        <taxon>Paenibacillus</taxon>
    </lineage>
</organism>
<evidence type="ECO:0000256" key="6">
    <source>
        <dbReference type="ARBA" id="ARBA00022679"/>
    </source>
</evidence>
<evidence type="ECO:0000256" key="9">
    <source>
        <dbReference type="ARBA" id="ARBA00023098"/>
    </source>
</evidence>
<feature type="transmembrane region" description="Helical" evidence="14">
    <location>
        <begin position="477"/>
        <end position="500"/>
    </location>
</feature>
<feature type="transmembrane region" description="Helical" evidence="14">
    <location>
        <begin position="423"/>
        <end position="442"/>
    </location>
</feature>
<dbReference type="PANTHER" id="PTHR34697:SF2">
    <property type="entry name" value="PHOSPHATIDYLGLYCEROL LYSYLTRANSFERASE"/>
    <property type="match status" value="1"/>
</dbReference>
<feature type="domain" description="Phosphatidylglycerol lysyltransferase C-terminal" evidence="15">
    <location>
        <begin position="561"/>
        <end position="854"/>
    </location>
</feature>
<protein>
    <recommendedName>
        <fullName evidence="4 14">Phosphatidylglycerol lysyltransferase</fullName>
        <ecNumber evidence="3 14">2.3.2.3</ecNumber>
    </recommendedName>
    <alternativeName>
        <fullName evidence="12 14">Lysylphosphatidylglycerol synthase</fullName>
    </alternativeName>
</protein>
<feature type="transmembrane region" description="Helical" evidence="14">
    <location>
        <begin position="520"/>
        <end position="541"/>
    </location>
</feature>
<feature type="transmembrane region" description="Helical" evidence="14">
    <location>
        <begin position="60"/>
        <end position="80"/>
    </location>
</feature>
<dbReference type="Proteomes" id="UP001185028">
    <property type="component" value="Unassembled WGS sequence"/>
</dbReference>
<dbReference type="InterPro" id="IPR024320">
    <property type="entry name" value="LPG_synthase_C"/>
</dbReference>
<feature type="transmembrane region" description="Helical" evidence="14">
    <location>
        <begin position="242"/>
        <end position="261"/>
    </location>
</feature>
<name>A0ABU1IT02_9BACL</name>
<dbReference type="InterPro" id="IPR016181">
    <property type="entry name" value="Acyl_CoA_acyltransferase"/>
</dbReference>
<sequence length="882" mass="99530">MRESLRKLKILQLLTALFRARIIKILIPLVILVIIFIQGRKEIQHINVARVFFELRRMPVSAIVEISLVAFIAVAAMSAYDYLLRRQFKLDVDWKATFRYAWIANTFNNMIGFAGLTGVGLRAILYKKSGVPIKTMGSAVLFLSPIILVGLSLLGWLVIIGVFPAEPLFDAHPWLRWAVWGISLYLPFFLLMQRSSLFAKWFHKGEGKLPWNVVIASVIASFLEWACAAVLFWLIVYHDLEHLPFASVIGVYIVAAIAGIISMAPGGIGAFDLTALLGLQTLGIDATPAITALLLFRIFYFLIPWLVGLVLAAFEISPSRHQMKDMITNGVDSSRNAWIKFWGWPSQFGLLGDLGAWALGKLVLASGIILLLSAATPGLINRLRFMENILSLPLMRFSEQLSVVIGIMLIVVSRGISLRIRRAFIWTAGLLVAGAVFTFAKGFDYEEAIILLVVAVILWVSRARFNRESAMLSSRSVGIWVVLAFISSLSYYLVGAQIHPKLLRHLPVRAQEWFLNPHEYAVTAVIAFISALVLLAAIFALRPNRHVEHLPDAAELEKLREFLKQDNGNLLSHLLYLGDKFFYWAQEDRVLIPYSRVRDKLVVLGDPIGDKSLVGEAIQEFQRYADHYALTAVFYQASPEYLSIYHENGYNFFKLGEEALVPLDKFTLSGKSNQGLRTAKNKSEREGQQFEVLKPPFSAELLNELRTISDEWLGDRKEKAYSLGWFKESYIQQAPIALLREAEGRILAFATLAPAYDNNQVISIDLMRHLNETPNGTMDVLFVRLIEWAKENGYTFFNLGMSPLSSVGENANAHREEKLARLVFQYGGHWYGFEGLRRYKEKFSPEWEARYLAYPAGMPLPILTIDLVRLVSRRPATVEVPS</sequence>
<keyword evidence="17" id="KW-1185">Reference proteome</keyword>